<dbReference type="InterPro" id="IPR009056">
    <property type="entry name" value="Cyt_c-like_dom"/>
</dbReference>
<dbReference type="PANTHER" id="PTHR33751">
    <property type="entry name" value="CBB3-TYPE CYTOCHROME C OXIDASE SUBUNIT FIXP"/>
    <property type="match status" value="1"/>
</dbReference>
<dbReference type="EMBL" id="AP022853">
    <property type="protein sequence ID" value="BCB27137.1"/>
    <property type="molecule type" value="Genomic_DNA"/>
</dbReference>
<keyword evidence="9" id="KW-1185">Reference proteome</keyword>
<keyword evidence="3 6" id="KW-0479">Metal-binding</keyword>
<accession>A0A6F8VDG4</accession>
<reference evidence="9" key="1">
    <citation type="submission" date="2020-03" db="EMBL/GenBank/DDBJ databases">
        <title>Complete genome sequence of sulfur-oxidizing bacterium skT11.</title>
        <authorList>
            <person name="Kanda M."/>
            <person name="Kojima H."/>
            <person name="Fukui M."/>
        </authorList>
    </citation>
    <scope>NUCLEOTIDE SEQUENCE [LARGE SCALE GENOMIC DNA]</scope>
    <source>
        <strain evidence="9">skT11</strain>
    </source>
</reference>
<dbReference type="PROSITE" id="PS51007">
    <property type="entry name" value="CYTC"/>
    <property type="match status" value="1"/>
</dbReference>
<name>A0A6F8VDG4_9PROT</name>
<evidence type="ECO:0000259" key="7">
    <source>
        <dbReference type="PROSITE" id="PS51007"/>
    </source>
</evidence>
<evidence type="ECO:0000256" key="1">
    <source>
        <dbReference type="ARBA" id="ARBA00022448"/>
    </source>
</evidence>
<dbReference type="SUPFAM" id="SSF46626">
    <property type="entry name" value="Cytochrome c"/>
    <property type="match status" value="1"/>
</dbReference>
<keyword evidence="1" id="KW-0813">Transport</keyword>
<dbReference type="InterPro" id="IPR036909">
    <property type="entry name" value="Cyt_c-like_dom_sf"/>
</dbReference>
<dbReference type="Proteomes" id="UP000502260">
    <property type="component" value="Chromosome"/>
</dbReference>
<keyword evidence="2 6" id="KW-0349">Heme</keyword>
<dbReference type="Pfam" id="PF13442">
    <property type="entry name" value="Cytochrome_CBB3"/>
    <property type="match status" value="1"/>
</dbReference>
<organism evidence="8 9">
    <name type="scientific">Sulfurimicrobium lacus</name>
    <dbReference type="NCBI Taxonomy" id="2715678"/>
    <lineage>
        <taxon>Bacteria</taxon>
        <taxon>Pseudomonadati</taxon>
        <taxon>Pseudomonadota</taxon>
        <taxon>Betaproteobacteria</taxon>
        <taxon>Nitrosomonadales</taxon>
        <taxon>Sulfuricellaceae</taxon>
        <taxon>Sulfurimicrobium</taxon>
    </lineage>
</organism>
<gene>
    <name evidence="8" type="ORF">SKTS_20230</name>
</gene>
<sequence>MKEKIFAALLCAALLAGCSDDKPQNQRKGSRQYDMNALALGERVFQKNCAVCHGYTGEAKPGWQNPGPDGKLLPPPLDDNGRAWRLTGRQMKQFILQGSPAGRGNMPPWQGKLSEQELDAVVTWITSLWSDAIYMQWQSDVAQEQNMGTTGLTQDAAKGNL</sequence>
<evidence type="ECO:0000313" key="8">
    <source>
        <dbReference type="EMBL" id="BCB27137.1"/>
    </source>
</evidence>
<dbReference type="GO" id="GO:0005506">
    <property type="term" value="F:iron ion binding"/>
    <property type="evidence" value="ECO:0007669"/>
    <property type="project" value="InterPro"/>
</dbReference>
<evidence type="ECO:0000256" key="2">
    <source>
        <dbReference type="ARBA" id="ARBA00022617"/>
    </source>
</evidence>
<evidence type="ECO:0000256" key="5">
    <source>
        <dbReference type="ARBA" id="ARBA00023004"/>
    </source>
</evidence>
<dbReference type="PROSITE" id="PS51257">
    <property type="entry name" value="PROKAR_LIPOPROTEIN"/>
    <property type="match status" value="1"/>
</dbReference>
<proteinExistence type="predicted"/>
<evidence type="ECO:0000256" key="4">
    <source>
        <dbReference type="ARBA" id="ARBA00022982"/>
    </source>
</evidence>
<dbReference type="PANTHER" id="PTHR33751:SF1">
    <property type="entry name" value="CBB3-TYPE CYTOCHROME C OXIDASE SUBUNIT FIXP"/>
    <property type="match status" value="1"/>
</dbReference>
<dbReference type="PRINTS" id="PR00605">
    <property type="entry name" value="CYTCHROMECIC"/>
</dbReference>
<dbReference type="InterPro" id="IPR008168">
    <property type="entry name" value="Cyt_C_IC"/>
</dbReference>
<keyword evidence="4" id="KW-0249">Electron transport</keyword>
<evidence type="ECO:0000256" key="3">
    <source>
        <dbReference type="ARBA" id="ARBA00022723"/>
    </source>
</evidence>
<dbReference type="KEGG" id="slac:SKTS_20230"/>
<protein>
    <recommendedName>
        <fullName evidence="7">Cytochrome c domain-containing protein</fullName>
    </recommendedName>
</protein>
<dbReference type="AlphaFoldDB" id="A0A6F8VDG4"/>
<dbReference type="GO" id="GO:0020037">
    <property type="term" value="F:heme binding"/>
    <property type="evidence" value="ECO:0007669"/>
    <property type="project" value="InterPro"/>
</dbReference>
<keyword evidence="5 6" id="KW-0408">Iron</keyword>
<evidence type="ECO:0000256" key="6">
    <source>
        <dbReference type="PROSITE-ProRule" id="PRU00433"/>
    </source>
</evidence>
<dbReference type="Gene3D" id="1.10.760.10">
    <property type="entry name" value="Cytochrome c-like domain"/>
    <property type="match status" value="1"/>
</dbReference>
<dbReference type="RefSeq" id="WP_173064221.1">
    <property type="nucleotide sequence ID" value="NZ_AP022853.1"/>
</dbReference>
<feature type="domain" description="Cytochrome c" evidence="7">
    <location>
        <begin position="36"/>
        <end position="129"/>
    </location>
</feature>
<dbReference type="GO" id="GO:0009055">
    <property type="term" value="F:electron transfer activity"/>
    <property type="evidence" value="ECO:0007669"/>
    <property type="project" value="InterPro"/>
</dbReference>
<dbReference type="InterPro" id="IPR050597">
    <property type="entry name" value="Cytochrome_c_Oxidase_Subunit"/>
</dbReference>
<evidence type="ECO:0000313" key="9">
    <source>
        <dbReference type="Proteomes" id="UP000502260"/>
    </source>
</evidence>